<dbReference type="InterPro" id="IPR027417">
    <property type="entry name" value="P-loop_NTPase"/>
</dbReference>
<dbReference type="CDD" id="cd11304">
    <property type="entry name" value="Cadherin_repeat"/>
    <property type="match status" value="1"/>
</dbReference>
<organism evidence="9 10">
    <name type="scientific">Chionoecetes opilio</name>
    <name type="common">Atlantic snow crab</name>
    <name type="synonym">Cancer opilio</name>
    <dbReference type="NCBI Taxonomy" id="41210"/>
    <lineage>
        <taxon>Eukaryota</taxon>
        <taxon>Metazoa</taxon>
        <taxon>Ecdysozoa</taxon>
        <taxon>Arthropoda</taxon>
        <taxon>Crustacea</taxon>
        <taxon>Multicrustacea</taxon>
        <taxon>Malacostraca</taxon>
        <taxon>Eumalacostraca</taxon>
        <taxon>Eucarida</taxon>
        <taxon>Decapoda</taxon>
        <taxon>Pleocyemata</taxon>
        <taxon>Brachyura</taxon>
        <taxon>Eubrachyura</taxon>
        <taxon>Majoidea</taxon>
        <taxon>Majidae</taxon>
        <taxon>Chionoecetes</taxon>
    </lineage>
</organism>
<feature type="region of interest" description="Disordered" evidence="7">
    <location>
        <begin position="56"/>
        <end position="86"/>
    </location>
</feature>
<feature type="domain" description="Cadherin" evidence="8">
    <location>
        <begin position="741"/>
        <end position="833"/>
    </location>
</feature>
<gene>
    <name evidence="9" type="primary">Cdh23_0</name>
    <name evidence="9" type="ORF">GWK47_017643</name>
</gene>
<dbReference type="PROSITE" id="PS50268">
    <property type="entry name" value="CADHERIN_2"/>
    <property type="match status" value="1"/>
</dbReference>
<dbReference type="InterPro" id="IPR015919">
    <property type="entry name" value="Cadherin-like_sf"/>
</dbReference>
<feature type="coiled-coil region" evidence="6">
    <location>
        <begin position="196"/>
        <end position="223"/>
    </location>
</feature>
<dbReference type="EMBL" id="JACEEZ010022090">
    <property type="protein sequence ID" value="KAG0712809.1"/>
    <property type="molecule type" value="Genomic_DNA"/>
</dbReference>
<keyword evidence="2" id="KW-0677">Repeat</keyword>
<evidence type="ECO:0000259" key="8">
    <source>
        <dbReference type="PROSITE" id="PS50268"/>
    </source>
</evidence>
<dbReference type="GO" id="GO:0005509">
    <property type="term" value="F:calcium ion binding"/>
    <property type="evidence" value="ECO:0007669"/>
    <property type="project" value="UniProtKB-UniRule"/>
</dbReference>
<evidence type="ECO:0000313" key="10">
    <source>
        <dbReference type="Proteomes" id="UP000770661"/>
    </source>
</evidence>
<dbReference type="GO" id="GO:0016342">
    <property type="term" value="C:catenin complex"/>
    <property type="evidence" value="ECO:0007669"/>
    <property type="project" value="TreeGrafter"/>
</dbReference>
<proteinExistence type="predicted"/>
<comment type="caution">
    <text evidence="9">The sequence shown here is derived from an EMBL/GenBank/DDBJ whole genome shotgun (WGS) entry which is preliminary data.</text>
</comment>
<evidence type="ECO:0000256" key="2">
    <source>
        <dbReference type="ARBA" id="ARBA00022737"/>
    </source>
</evidence>
<reference evidence="9" key="1">
    <citation type="submission" date="2020-07" db="EMBL/GenBank/DDBJ databases">
        <title>The High-quality genome of the commercially important snow crab, Chionoecetes opilio.</title>
        <authorList>
            <person name="Jeong J.-H."/>
            <person name="Ryu S."/>
        </authorList>
    </citation>
    <scope>NUCLEOTIDE SEQUENCE</scope>
    <source>
        <strain evidence="9">MADBK_172401_WGS</strain>
        <tissue evidence="9">Digestive gland</tissue>
    </source>
</reference>
<comment type="subcellular location">
    <subcellularLocation>
        <location evidence="1">Membrane</location>
    </subcellularLocation>
</comment>
<dbReference type="GO" id="GO:0031175">
    <property type="term" value="P:neuron projection development"/>
    <property type="evidence" value="ECO:0007669"/>
    <property type="project" value="TreeGrafter"/>
</dbReference>
<protein>
    <submittedName>
        <fullName evidence="9">Cadherin-23</fullName>
    </submittedName>
</protein>
<evidence type="ECO:0000256" key="5">
    <source>
        <dbReference type="PROSITE-ProRule" id="PRU00043"/>
    </source>
</evidence>
<dbReference type="InterPro" id="IPR002126">
    <property type="entry name" value="Cadherin-like_dom"/>
</dbReference>
<evidence type="ECO:0000256" key="1">
    <source>
        <dbReference type="ARBA" id="ARBA00004370"/>
    </source>
</evidence>
<evidence type="ECO:0000313" key="9">
    <source>
        <dbReference type="EMBL" id="KAG0712809.1"/>
    </source>
</evidence>
<sequence length="840" mass="95046">MEISEKLRASKQQLRSAQEEYRNHLYWVDKTRGGFVFVQKEQRKVKARSSQICQAHSRSCSPESDDTQEATVMRKRKESRNTLANGDSRIDDNISCRLDLLLSEELKGQEARTDRKDNDDSDNYSDSLLASVMREVALIEEKHNSLISFNRRLKKRSRGFHKSVIITKRERLNYDVSAEDSAMSKEENLRSRHMKTNMLSKEVRKLKRNLKNLQIDEKAITSRINHDLEAVREDEVLEGALRKGRLGVQQLREESGRLLLESRQEAKRFASRVRILDLGEWLLRRTYVTTPVGQVYSRLRGADTSDSVHIADLIDPNGQQPPIIVLSGPKGSGKTCMAHYLLQQWESNTEAIKSNIHKFDLVVYGTVGNILSSGTWAQYLREHIFYLTLVDFPEVEIFGALNTMSVLYLLDLDTTTPSISKILDDVFGNVGNNHVVLTTRPDGEDPIARAAKRHNIKYQRVRMCPMTSNAIQEYSTNLLSLVEQDDSVVSNKVKQFSRFVSSMKTTDEVLYPLPLAYLLHLWRANPRHAQQATSVSRLIYHVIFEAESSFLGSLLATDSKDKEAARIRVEQCTKRLYEAAWECVIRALATCSSTFVHLRQDSKFYAWGKTETSDALIMPLQPPGTLQEFWGHLGVEGGLALRHFHHLVELNVRVSSCEALKSLVYSIGYIRRSLQYLYLRLDLPASTPVSDIEPLKFKGKNLWLRIRGVEDENLSWVKEITAKLSDWYTGGVRHSAGHSAQVFAEDLDGSAVNSKVVFRIQHGAQDKFVMDADTGVISVAQGAVLDPDRTEPRATTYVLEVLALDGGIGGTQLQASTVVNITIRDVNNKPPVFVDPGTVR</sequence>
<dbReference type="SUPFAM" id="SSF52540">
    <property type="entry name" value="P-loop containing nucleoside triphosphate hydrolases"/>
    <property type="match status" value="1"/>
</dbReference>
<keyword evidence="10" id="KW-1185">Reference proteome</keyword>
<evidence type="ECO:0000256" key="6">
    <source>
        <dbReference type="SAM" id="Coils"/>
    </source>
</evidence>
<keyword evidence="6" id="KW-0175">Coiled coil</keyword>
<accession>A0A8J4XTT5</accession>
<dbReference type="OrthoDB" id="6381210at2759"/>
<dbReference type="Proteomes" id="UP000770661">
    <property type="component" value="Unassembled WGS sequence"/>
</dbReference>
<keyword evidence="4" id="KW-0472">Membrane</keyword>
<dbReference type="PANTHER" id="PTHR24027:SF438">
    <property type="entry name" value="CADHERIN 23"/>
    <property type="match status" value="1"/>
</dbReference>
<dbReference type="SMART" id="SM00112">
    <property type="entry name" value="CA"/>
    <property type="match status" value="1"/>
</dbReference>
<dbReference type="AlphaFoldDB" id="A0A8J4XTT5"/>
<name>A0A8J4XTT5_CHIOP</name>
<keyword evidence="3 5" id="KW-0106">Calcium</keyword>
<dbReference type="Gene3D" id="2.60.40.60">
    <property type="entry name" value="Cadherins"/>
    <property type="match status" value="1"/>
</dbReference>
<dbReference type="Gene3D" id="3.40.50.300">
    <property type="entry name" value="P-loop containing nucleotide triphosphate hydrolases"/>
    <property type="match status" value="1"/>
</dbReference>
<dbReference type="GO" id="GO:0045296">
    <property type="term" value="F:cadherin binding"/>
    <property type="evidence" value="ECO:0007669"/>
    <property type="project" value="TreeGrafter"/>
</dbReference>
<dbReference type="InterPro" id="IPR039808">
    <property type="entry name" value="Cadherin"/>
</dbReference>
<dbReference type="GO" id="GO:0007156">
    <property type="term" value="P:homophilic cell adhesion via plasma membrane adhesion molecules"/>
    <property type="evidence" value="ECO:0007669"/>
    <property type="project" value="InterPro"/>
</dbReference>
<evidence type="ECO:0000256" key="4">
    <source>
        <dbReference type="ARBA" id="ARBA00023136"/>
    </source>
</evidence>
<dbReference type="GO" id="GO:0008013">
    <property type="term" value="F:beta-catenin binding"/>
    <property type="evidence" value="ECO:0007669"/>
    <property type="project" value="TreeGrafter"/>
</dbReference>
<dbReference type="Pfam" id="PF00028">
    <property type="entry name" value="Cadherin"/>
    <property type="match status" value="1"/>
</dbReference>
<dbReference type="PANTHER" id="PTHR24027">
    <property type="entry name" value="CADHERIN-23"/>
    <property type="match status" value="1"/>
</dbReference>
<evidence type="ECO:0000256" key="3">
    <source>
        <dbReference type="ARBA" id="ARBA00022837"/>
    </source>
</evidence>
<evidence type="ECO:0000256" key="7">
    <source>
        <dbReference type="SAM" id="MobiDB-lite"/>
    </source>
</evidence>
<dbReference type="GO" id="GO:0016477">
    <property type="term" value="P:cell migration"/>
    <property type="evidence" value="ECO:0007669"/>
    <property type="project" value="TreeGrafter"/>
</dbReference>
<dbReference type="SUPFAM" id="SSF49313">
    <property type="entry name" value="Cadherin-like"/>
    <property type="match status" value="1"/>
</dbReference>